<sequence length="371" mass="43811">MSYFEKRLESQLLRKGNYLSMKKHPSKNYSDAQRNFDLLFNKLKKHKDDPQIVSKSLKKIDDLYQNNRSAIDTTRPNIAILTQTLILNKNLQTIKTTEKLLFEIIGLNKDRLHFIDCLIIIFSVIPSYFENQKSFSVLAKIILAVEKIMRRKKAEHGVLSCSDMSKLLLNSTSYPRNNDIHITLINILDEHYSYLYFSKREIEVVSAYFEFLVESCNELVAMMIYYRVRKYLKDGMWRYESEDFMENMLERFAKKTRCYARPCLGMVREMIFMGRHVSVEYVKRITELVFQDFDIVETIEKDKFHVRAVFSFLAKAAQKVFFMFKIGIFCSESIKRVSANSFGSLREKISEEESESFVRIFGQLFKSGKEF</sequence>
<evidence type="ECO:0000313" key="2">
    <source>
        <dbReference type="Proteomes" id="UP001439008"/>
    </source>
</evidence>
<accession>A0ABV2AJP9</accession>
<dbReference type="EMBL" id="JBDODL010000336">
    <property type="protein sequence ID" value="MES1919598.1"/>
    <property type="molecule type" value="Genomic_DNA"/>
</dbReference>
<protein>
    <submittedName>
        <fullName evidence="1">Uncharacterized protein</fullName>
    </submittedName>
</protein>
<keyword evidence="2" id="KW-1185">Reference proteome</keyword>
<reference evidence="1 2" key="1">
    <citation type="journal article" date="2024" name="BMC Biol.">
        <title>Comparative genomics of Ascetosporea gives new insight into the evolutionary basis for animal parasitism in Rhizaria.</title>
        <authorList>
            <person name="Hiltunen Thoren M."/>
            <person name="Onut-Brannstrom I."/>
            <person name="Alfjorden A."/>
            <person name="Peckova H."/>
            <person name="Swords F."/>
            <person name="Hooper C."/>
            <person name="Holzer A.S."/>
            <person name="Bass D."/>
            <person name="Burki F."/>
        </authorList>
    </citation>
    <scope>NUCLEOTIDE SEQUENCE [LARGE SCALE GENOMIC DNA]</scope>
    <source>
        <strain evidence="1">20-A016</strain>
    </source>
</reference>
<gene>
    <name evidence="1" type="ORF">MHBO_001399</name>
</gene>
<proteinExistence type="predicted"/>
<evidence type="ECO:0000313" key="1">
    <source>
        <dbReference type="EMBL" id="MES1919598.1"/>
    </source>
</evidence>
<organism evidence="1 2">
    <name type="scientific">Bonamia ostreae</name>
    <dbReference type="NCBI Taxonomy" id="126728"/>
    <lineage>
        <taxon>Eukaryota</taxon>
        <taxon>Sar</taxon>
        <taxon>Rhizaria</taxon>
        <taxon>Endomyxa</taxon>
        <taxon>Ascetosporea</taxon>
        <taxon>Haplosporida</taxon>
        <taxon>Bonamia</taxon>
    </lineage>
</organism>
<name>A0ABV2AJP9_9EUKA</name>
<dbReference type="Proteomes" id="UP001439008">
    <property type="component" value="Unassembled WGS sequence"/>
</dbReference>
<comment type="caution">
    <text evidence="1">The sequence shown here is derived from an EMBL/GenBank/DDBJ whole genome shotgun (WGS) entry which is preliminary data.</text>
</comment>